<evidence type="ECO:0008006" key="3">
    <source>
        <dbReference type="Google" id="ProtNLM"/>
    </source>
</evidence>
<proteinExistence type="predicted"/>
<dbReference type="Proteomes" id="UP001169862">
    <property type="component" value="Unassembled WGS sequence"/>
</dbReference>
<name>A0AAW7XCS8_9GAMM</name>
<dbReference type="GeneID" id="89456643"/>
<evidence type="ECO:0000313" key="1">
    <source>
        <dbReference type="EMBL" id="MDO6452023.1"/>
    </source>
</evidence>
<protein>
    <recommendedName>
        <fullName evidence="3">Glutamine amidotransferase type-2 domain-containing protein</fullName>
    </recommendedName>
</protein>
<gene>
    <name evidence="1" type="ORF">Q4490_00470</name>
</gene>
<organism evidence="1 2">
    <name type="scientific">Neptunomonas phycophila</name>
    <dbReference type="NCBI Taxonomy" id="1572645"/>
    <lineage>
        <taxon>Bacteria</taxon>
        <taxon>Pseudomonadati</taxon>
        <taxon>Pseudomonadota</taxon>
        <taxon>Gammaproteobacteria</taxon>
        <taxon>Oceanospirillales</taxon>
        <taxon>Oceanospirillaceae</taxon>
        <taxon>Neptunomonas</taxon>
    </lineage>
</organism>
<dbReference type="EMBL" id="JAUOPG010000001">
    <property type="protein sequence ID" value="MDO6452023.1"/>
    <property type="molecule type" value="Genomic_DNA"/>
</dbReference>
<comment type="caution">
    <text evidence="1">The sequence shown here is derived from an EMBL/GenBank/DDBJ whole genome shotgun (WGS) entry which is preliminary data.</text>
</comment>
<accession>A0AAW7XCS8</accession>
<reference evidence="1" key="1">
    <citation type="submission" date="2023-07" db="EMBL/GenBank/DDBJ databases">
        <title>Genome content predicts the carbon catabolic preferences of heterotrophic bacteria.</title>
        <authorList>
            <person name="Gralka M."/>
        </authorList>
    </citation>
    <scope>NUCLEOTIDE SEQUENCE</scope>
    <source>
        <strain evidence="1">I2M16</strain>
    </source>
</reference>
<dbReference type="RefSeq" id="WP_178968925.1">
    <property type="nucleotide sequence ID" value="NZ_CAXPFL010000037.1"/>
</dbReference>
<sequence>MCGLCGIFSEPDLWNQSPNTDANSLRRNRLIQINYLQTILTHVRLRVSDVHGVNYLLEDFKGNQKLFSNLHELWQSIEELTGEPLDPFNNELLQHLERGHNND</sequence>
<evidence type="ECO:0000313" key="2">
    <source>
        <dbReference type="Proteomes" id="UP001169862"/>
    </source>
</evidence>
<dbReference type="AlphaFoldDB" id="A0AAW7XCS8"/>